<dbReference type="EMBL" id="AUNB01000010">
    <property type="protein sequence ID" value="KEO61110.1"/>
    <property type="molecule type" value="Genomic_DNA"/>
</dbReference>
<sequence length="89" mass="9698">MIAYALIFAFACYCAALLFNLYRVVKAPGVTDRVLALDTMAINAIALIVLFGIYEGTALFFEASILYAMTGFVATVAFAKFILRGDIIE</sequence>
<dbReference type="PIRSF" id="PIRSF028784">
    <property type="entry name" value="MrpF"/>
    <property type="match status" value="1"/>
</dbReference>
<protein>
    <recommendedName>
        <fullName evidence="12">Cation:proton antiporter</fullName>
    </recommendedName>
</protein>
<reference evidence="10 11" key="1">
    <citation type="journal article" date="2015" name="Antonie Van Leeuwenhoek">
        <title>Thioclava indica sp. nov., isolated from surface seawater of the Indian Ocean.</title>
        <authorList>
            <person name="Liu Y."/>
            <person name="Lai Q."/>
            <person name="Du J."/>
            <person name="Xu H."/>
            <person name="Jiang L."/>
            <person name="Shao Z."/>
        </authorList>
    </citation>
    <scope>NUCLEOTIDE SEQUENCE [LARGE SCALE GENOMIC DNA]</scope>
    <source>
        <strain evidence="10 11">DT23-4</strain>
    </source>
</reference>
<gene>
    <name evidence="10" type="ORF">DT23_10265</name>
</gene>
<comment type="subcellular location">
    <subcellularLocation>
        <location evidence="1 8">Cell membrane</location>
        <topology evidence="1 8">Multi-pass membrane protein</topology>
    </subcellularLocation>
</comment>
<proteinExistence type="inferred from homology"/>
<dbReference type="Pfam" id="PF04066">
    <property type="entry name" value="MrpF_PhaF"/>
    <property type="match status" value="1"/>
</dbReference>
<keyword evidence="5 9" id="KW-0812">Transmembrane</keyword>
<evidence type="ECO:0000256" key="6">
    <source>
        <dbReference type="ARBA" id="ARBA00022989"/>
    </source>
</evidence>
<keyword evidence="6 9" id="KW-1133">Transmembrane helix</keyword>
<feature type="transmembrane region" description="Helical" evidence="9">
    <location>
        <begin position="65"/>
        <end position="83"/>
    </location>
</feature>
<name>A0A074JZ14_9RHOB</name>
<evidence type="ECO:0000256" key="1">
    <source>
        <dbReference type="ARBA" id="ARBA00004651"/>
    </source>
</evidence>
<feature type="transmembrane region" description="Helical" evidence="9">
    <location>
        <begin position="6"/>
        <end position="22"/>
    </location>
</feature>
<dbReference type="STRING" id="1353528.DT23_10265"/>
<evidence type="ECO:0000256" key="3">
    <source>
        <dbReference type="ARBA" id="ARBA00022448"/>
    </source>
</evidence>
<evidence type="ECO:0000256" key="5">
    <source>
        <dbReference type="ARBA" id="ARBA00022692"/>
    </source>
</evidence>
<dbReference type="AlphaFoldDB" id="A0A074JZ14"/>
<dbReference type="GO" id="GO:0005886">
    <property type="term" value="C:plasma membrane"/>
    <property type="evidence" value="ECO:0007669"/>
    <property type="project" value="UniProtKB-SubCell"/>
</dbReference>
<keyword evidence="7 8" id="KW-0472">Membrane</keyword>
<evidence type="ECO:0000256" key="9">
    <source>
        <dbReference type="SAM" id="Phobius"/>
    </source>
</evidence>
<evidence type="ECO:0000256" key="2">
    <source>
        <dbReference type="ARBA" id="ARBA00009212"/>
    </source>
</evidence>
<evidence type="ECO:0000313" key="10">
    <source>
        <dbReference type="EMBL" id="KEO61110.1"/>
    </source>
</evidence>
<evidence type="ECO:0008006" key="12">
    <source>
        <dbReference type="Google" id="ProtNLM"/>
    </source>
</evidence>
<evidence type="ECO:0000256" key="4">
    <source>
        <dbReference type="ARBA" id="ARBA00022475"/>
    </source>
</evidence>
<evidence type="ECO:0000256" key="7">
    <source>
        <dbReference type="ARBA" id="ARBA00023136"/>
    </source>
</evidence>
<dbReference type="PANTHER" id="PTHR34702">
    <property type="entry name" value="NA(+)/H(+) ANTIPORTER SUBUNIT F1"/>
    <property type="match status" value="1"/>
</dbReference>
<comment type="similarity">
    <text evidence="2 8">Belongs to the CPA3 antiporters (TC 2.A.63) subunit F family.</text>
</comment>
<dbReference type="Proteomes" id="UP000027471">
    <property type="component" value="Unassembled WGS sequence"/>
</dbReference>
<dbReference type="eggNOG" id="COG2212">
    <property type="taxonomic scope" value="Bacteria"/>
</dbReference>
<dbReference type="OrthoDB" id="9800226at2"/>
<evidence type="ECO:0000313" key="11">
    <source>
        <dbReference type="Proteomes" id="UP000027471"/>
    </source>
</evidence>
<dbReference type="InterPro" id="IPR007208">
    <property type="entry name" value="MrpF/PhaF-like"/>
</dbReference>
<organism evidence="10 11">
    <name type="scientific">Thioclava indica</name>
    <dbReference type="NCBI Taxonomy" id="1353528"/>
    <lineage>
        <taxon>Bacteria</taxon>
        <taxon>Pseudomonadati</taxon>
        <taxon>Pseudomonadota</taxon>
        <taxon>Alphaproteobacteria</taxon>
        <taxon>Rhodobacterales</taxon>
        <taxon>Paracoccaceae</taxon>
        <taxon>Thioclava</taxon>
    </lineage>
</organism>
<accession>A0A074JZ14</accession>
<dbReference type="GO" id="GO:0015385">
    <property type="term" value="F:sodium:proton antiporter activity"/>
    <property type="evidence" value="ECO:0007669"/>
    <property type="project" value="TreeGrafter"/>
</dbReference>
<dbReference type="RefSeq" id="WP_038128220.1">
    <property type="nucleotide sequence ID" value="NZ_AUNB01000010.1"/>
</dbReference>
<dbReference type="NCBIfam" id="NF004812">
    <property type="entry name" value="PRK06161.1"/>
    <property type="match status" value="1"/>
</dbReference>
<keyword evidence="11" id="KW-1185">Reference proteome</keyword>
<dbReference type="PANTHER" id="PTHR34702:SF1">
    <property type="entry name" value="NA(+)_H(+) ANTIPORTER SUBUNIT F"/>
    <property type="match status" value="1"/>
</dbReference>
<keyword evidence="3 8" id="KW-0813">Transport</keyword>
<keyword evidence="8" id="KW-0050">Antiport</keyword>
<keyword evidence="4 8" id="KW-1003">Cell membrane</keyword>
<comment type="caution">
    <text evidence="10">The sequence shown here is derived from an EMBL/GenBank/DDBJ whole genome shotgun (WGS) entry which is preliminary data.</text>
</comment>
<feature type="transmembrane region" description="Helical" evidence="9">
    <location>
        <begin position="34"/>
        <end position="53"/>
    </location>
</feature>
<evidence type="ECO:0000256" key="8">
    <source>
        <dbReference type="PIRNR" id="PIRNR028784"/>
    </source>
</evidence>
<keyword evidence="8" id="KW-0406">Ion transport</keyword>